<evidence type="ECO:0000313" key="2">
    <source>
        <dbReference type="EMBL" id="AYB32855.1"/>
    </source>
</evidence>
<accession>A0A385SS95</accession>
<protein>
    <recommendedName>
        <fullName evidence="4">PEP-CTERM sorting domain-containing protein</fullName>
    </recommendedName>
</protein>
<organism evidence="2 3">
    <name type="scientific">Chryseolinea soli</name>
    <dbReference type="NCBI Taxonomy" id="2321403"/>
    <lineage>
        <taxon>Bacteria</taxon>
        <taxon>Pseudomonadati</taxon>
        <taxon>Bacteroidota</taxon>
        <taxon>Cytophagia</taxon>
        <taxon>Cytophagales</taxon>
        <taxon>Fulvivirgaceae</taxon>
        <taxon>Chryseolinea</taxon>
    </lineage>
</organism>
<dbReference type="OrthoDB" id="9819360at2"/>
<sequence>MKLHLFVVMAVVISLPVYAQSTASIPTSSQTPVFAKAQEAEIGIVFAGDSKNDEYRFNVDGIFGETYKDSRPINDYFGLGTGDTATLKKRVKEIKLFVKSPPFGNKAAHLVIPEGFDRFLILTRDRTLKNGQFFVAKWSDKLPSEDTNPYDQWFSRDSAIHKLPAPVVTIKFGGREFTADGLRPANYNADSFLTFSTQLLNPSALSNLQLEYEALEVKFLHHNTSLVRRLRSKGKLATLLFWPAGFRMEEGSLIVINMAYSYKQNGKVVDSGLVSRSVKF</sequence>
<proteinExistence type="predicted"/>
<feature type="signal peptide" evidence="1">
    <location>
        <begin position="1"/>
        <end position="19"/>
    </location>
</feature>
<dbReference type="EMBL" id="CP032382">
    <property type="protein sequence ID" value="AYB32855.1"/>
    <property type="molecule type" value="Genomic_DNA"/>
</dbReference>
<dbReference type="RefSeq" id="WP_119756103.1">
    <property type="nucleotide sequence ID" value="NZ_CP032382.1"/>
</dbReference>
<keyword evidence="1" id="KW-0732">Signal</keyword>
<dbReference type="KEGG" id="chk:D4L85_20730"/>
<evidence type="ECO:0000313" key="3">
    <source>
        <dbReference type="Proteomes" id="UP000266183"/>
    </source>
</evidence>
<keyword evidence="3" id="KW-1185">Reference proteome</keyword>
<dbReference type="Proteomes" id="UP000266183">
    <property type="component" value="Chromosome"/>
</dbReference>
<gene>
    <name evidence="2" type="ORF">D4L85_20730</name>
</gene>
<evidence type="ECO:0008006" key="4">
    <source>
        <dbReference type="Google" id="ProtNLM"/>
    </source>
</evidence>
<dbReference type="AlphaFoldDB" id="A0A385SS95"/>
<evidence type="ECO:0000256" key="1">
    <source>
        <dbReference type="SAM" id="SignalP"/>
    </source>
</evidence>
<name>A0A385SS95_9BACT</name>
<reference evidence="3" key="1">
    <citation type="submission" date="2018-09" db="EMBL/GenBank/DDBJ databases">
        <title>Chryseolinea sp. KIS68-18 isolated from soil.</title>
        <authorList>
            <person name="Weon H.-Y."/>
            <person name="Kwon S.-W."/>
            <person name="Lee S.A."/>
        </authorList>
    </citation>
    <scope>NUCLEOTIDE SEQUENCE [LARGE SCALE GENOMIC DNA]</scope>
    <source>
        <strain evidence="3">KIS68-18</strain>
    </source>
</reference>
<feature type="chain" id="PRO_5017229634" description="PEP-CTERM sorting domain-containing protein" evidence="1">
    <location>
        <begin position="20"/>
        <end position="280"/>
    </location>
</feature>